<gene>
    <name evidence="3" type="ORF">EJ913_17045</name>
</gene>
<dbReference type="InterPro" id="IPR018511">
    <property type="entry name" value="Hemolysin-typ_Ca-bd_CS"/>
</dbReference>
<dbReference type="SUPFAM" id="SSF51120">
    <property type="entry name" value="beta-Roll"/>
    <property type="match status" value="1"/>
</dbReference>
<name>A0A3S0WTY1_9PROT</name>
<evidence type="ECO:0000256" key="2">
    <source>
        <dbReference type="ARBA" id="ARBA00022525"/>
    </source>
</evidence>
<keyword evidence="2" id="KW-0964">Secreted</keyword>
<dbReference type="InterPro" id="IPR011049">
    <property type="entry name" value="Serralysin-like_metalloprot_C"/>
</dbReference>
<dbReference type="GO" id="GO:0005615">
    <property type="term" value="C:extracellular space"/>
    <property type="evidence" value="ECO:0007669"/>
    <property type="project" value="InterPro"/>
</dbReference>
<dbReference type="PANTHER" id="PTHR38340">
    <property type="entry name" value="S-LAYER PROTEIN"/>
    <property type="match status" value="1"/>
</dbReference>
<dbReference type="OrthoDB" id="7366341at2"/>
<comment type="subcellular location">
    <subcellularLocation>
        <location evidence="1">Secreted</location>
    </subcellularLocation>
</comment>
<dbReference type="PRINTS" id="PR00313">
    <property type="entry name" value="CABNDNGRPT"/>
</dbReference>
<dbReference type="GO" id="GO:0005509">
    <property type="term" value="F:calcium ion binding"/>
    <property type="evidence" value="ECO:0007669"/>
    <property type="project" value="InterPro"/>
</dbReference>
<dbReference type="PROSITE" id="PS00330">
    <property type="entry name" value="HEMOLYSIN_CALCIUM"/>
    <property type="match status" value="3"/>
</dbReference>
<dbReference type="Pfam" id="PF00353">
    <property type="entry name" value="HemolysinCabind"/>
    <property type="match status" value="1"/>
</dbReference>
<organism evidence="3 4">
    <name type="scientific">Azospirillum doebereinerae</name>
    <dbReference type="NCBI Taxonomy" id="92933"/>
    <lineage>
        <taxon>Bacteria</taxon>
        <taxon>Pseudomonadati</taxon>
        <taxon>Pseudomonadota</taxon>
        <taxon>Alphaproteobacteria</taxon>
        <taxon>Rhodospirillales</taxon>
        <taxon>Azospirillaceae</taxon>
        <taxon>Azospirillum</taxon>
    </lineage>
</organism>
<dbReference type="AlphaFoldDB" id="A0A3S0WTY1"/>
<proteinExistence type="predicted"/>
<comment type="caution">
    <text evidence="3">The sequence shown here is derived from an EMBL/GenBank/DDBJ whole genome shotgun (WGS) entry which is preliminary data.</text>
</comment>
<reference evidence="3 4" key="1">
    <citation type="submission" date="2018-12" db="EMBL/GenBank/DDBJ databases">
        <authorList>
            <person name="Yang Y."/>
        </authorList>
    </citation>
    <scope>NUCLEOTIDE SEQUENCE [LARGE SCALE GENOMIC DNA]</scope>
    <source>
        <strain evidence="3 4">GSF71</strain>
    </source>
</reference>
<evidence type="ECO:0000313" key="4">
    <source>
        <dbReference type="Proteomes" id="UP000280346"/>
    </source>
</evidence>
<sequence>MAAFDEQFYLAMYRDAANAVQDGLVNSGLDHYLRIGAAEGRWGSGTLEYNEVSYLAANPDVAAAVRAGVYQTGYQHYTTLGKDEGRLSSPYGYFDAAYYKVENPDLLTRDTPALYFTQNFLTEGNFQGRLPSAKAFSEDGYLAKNPDVAAAVFSGALPSGKAHYDLWGKAEGRNASGTAFDEADYLRRHPDVAAAVQSGSFQSGLQHYALAGVREQREAHYLGRAIDGSMAQRNISLLGAAGNDTLTGGSGNDTLRGGYGNDTLIGGAGNDTLIGGLGADVLIGGDGADVFLYERGDSPARPLYPGTPRTDEAILDFQSGIDKIDLSESFGGAVASASTETEIRFQGGGSLTLETRLYNGVIETNILWGASYNSQGEVNYYSSGISLKSVSGVSALDFIF</sequence>
<keyword evidence="4" id="KW-1185">Reference proteome</keyword>
<dbReference type="PANTHER" id="PTHR38340:SF1">
    <property type="entry name" value="S-LAYER PROTEIN"/>
    <property type="match status" value="1"/>
</dbReference>
<dbReference type="EMBL" id="RZIJ01000013">
    <property type="protein sequence ID" value="RUQ68879.1"/>
    <property type="molecule type" value="Genomic_DNA"/>
</dbReference>
<dbReference type="Proteomes" id="UP000280346">
    <property type="component" value="Unassembled WGS sequence"/>
</dbReference>
<dbReference type="InterPro" id="IPR050557">
    <property type="entry name" value="RTX_toxin/Mannuronan_C5-epim"/>
</dbReference>
<protein>
    <submittedName>
        <fullName evidence="3">Uncharacterized protein</fullName>
    </submittedName>
</protein>
<accession>A0A3S0WTY1</accession>
<evidence type="ECO:0000313" key="3">
    <source>
        <dbReference type="EMBL" id="RUQ68879.1"/>
    </source>
</evidence>
<dbReference type="Gene3D" id="2.150.10.10">
    <property type="entry name" value="Serralysin-like metalloprotease, C-terminal"/>
    <property type="match status" value="1"/>
</dbReference>
<dbReference type="InterPro" id="IPR001343">
    <property type="entry name" value="Hemolysn_Ca-bd"/>
</dbReference>
<dbReference type="RefSeq" id="WP_126999996.1">
    <property type="nucleotide sequence ID" value="NZ_JBNPXW010000012.1"/>
</dbReference>
<evidence type="ECO:0000256" key="1">
    <source>
        <dbReference type="ARBA" id="ARBA00004613"/>
    </source>
</evidence>